<evidence type="ECO:0000313" key="2">
    <source>
        <dbReference type="Proteomes" id="UP000324222"/>
    </source>
</evidence>
<reference evidence="1 2" key="1">
    <citation type="submission" date="2019-05" db="EMBL/GenBank/DDBJ databases">
        <title>Another draft genome of Portunus trituberculatus and its Hox gene families provides insights of decapod evolution.</title>
        <authorList>
            <person name="Jeong J.-H."/>
            <person name="Song I."/>
            <person name="Kim S."/>
            <person name="Choi T."/>
            <person name="Kim D."/>
            <person name="Ryu S."/>
            <person name="Kim W."/>
        </authorList>
    </citation>
    <scope>NUCLEOTIDE SEQUENCE [LARGE SCALE GENOMIC DNA]</scope>
    <source>
        <tissue evidence="1">Muscle</tissue>
    </source>
</reference>
<comment type="caution">
    <text evidence="1">The sequence shown here is derived from an EMBL/GenBank/DDBJ whole genome shotgun (WGS) entry which is preliminary data.</text>
</comment>
<keyword evidence="2" id="KW-1185">Reference proteome</keyword>
<evidence type="ECO:0000313" key="1">
    <source>
        <dbReference type="EMBL" id="MPC88833.1"/>
    </source>
</evidence>
<name>A0A5B7J320_PORTR</name>
<protein>
    <submittedName>
        <fullName evidence="1">Uncharacterized protein</fullName>
    </submittedName>
</protein>
<organism evidence="1 2">
    <name type="scientific">Portunus trituberculatus</name>
    <name type="common">Swimming crab</name>
    <name type="synonym">Neptunus trituberculatus</name>
    <dbReference type="NCBI Taxonomy" id="210409"/>
    <lineage>
        <taxon>Eukaryota</taxon>
        <taxon>Metazoa</taxon>
        <taxon>Ecdysozoa</taxon>
        <taxon>Arthropoda</taxon>
        <taxon>Crustacea</taxon>
        <taxon>Multicrustacea</taxon>
        <taxon>Malacostraca</taxon>
        <taxon>Eumalacostraca</taxon>
        <taxon>Eucarida</taxon>
        <taxon>Decapoda</taxon>
        <taxon>Pleocyemata</taxon>
        <taxon>Brachyura</taxon>
        <taxon>Eubrachyura</taxon>
        <taxon>Portunoidea</taxon>
        <taxon>Portunidae</taxon>
        <taxon>Portuninae</taxon>
        <taxon>Portunus</taxon>
    </lineage>
</organism>
<dbReference type="EMBL" id="VSRR010079093">
    <property type="protein sequence ID" value="MPC88833.1"/>
    <property type="molecule type" value="Genomic_DNA"/>
</dbReference>
<gene>
    <name evidence="1" type="ORF">E2C01_083754</name>
</gene>
<dbReference type="Proteomes" id="UP000324222">
    <property type="component" value="Unassembled WGS sequence"/>
</dbReference>
<proteinExistence type="predicted"/>
<sequence>MTYWEVEGRLCGALEAGWGTLEGVSVGRAIPETHNCKGNQMRACFPEGREEHEMAECECLSG</sequence>
<dbReference type="AlphaFoldDB" id="A0A5B7J320"/>
<accession>A0A5B7J320</accession>